<evidence type="ECO:0000256" key="2">
    <source>
        <dbReference type="ARBA" id="ARBA00022245"/>
    </source>
</evidence>
<evidence type="ECO:0000256" key="4">
    <source>
        <dbReference type="ARBA" id="ARBA00022553"/>
    </source>
</evidence>
<gene>
    <name evidence="8" type="ORF">CgunFtcFv8_017020</name>
</gene>
<keyword evidence="6" id="KW-0744">Spermatogenesis</keyword>
<evidence type="ECO:0000256" key="3">
    <source>
        <dbReference type="ARBA" id="ARBA00022473"/>
    </source>
</evidence>
<evidence type="ECO:0000313" key="8">
    <source>
        <dbReference type="EMBL" id="KAK5909011.1"/>
    </source>
</evidence>
<comment type="caution">
    <text evidence="8">The sequence shown here is derived from an EMBL/GenBank/DDBJ whole genome shotgun (WGS) entry which is preliminary data.</text>
</comment>
<name>A0AAN8CRM1_CHAGU</name>
<feature type="region of interest" description="Disordered" evidence="7">
    <location>
        <begin position="1"/>
        <end position="106"/>
    </location>
</feature>
<evidence type="ECO:0000256" key="1">
    <source>
        <dbReference type="ARBA" id="ARBA00002540"/>
    </source>
</evidence>
<dbReference type="PANTHER" id="PTHR17005">
    <property type="entry name" value="MALE-ENHANCED ANTIGEN-1"/>
    <property type="match status" value="1"/>
</dbReference>
<feature type="compositionally biased region" description="Acidic residues" evidence="7">
    <location>
        <begin position="48"/>
        <end position="57"/>
    </location>
</feature>
<dbReference type="GO" id="GO:0007283">
    <property type="term" value="P:spermatogenesis"/>
    <property type="evidence" value="ECO:0007669"/>
    <property type="project" value="UniProtKB-KW"/>
</dbReference>
<organism evidence="8 9">
    <name type="scientific">Champsocephalus gunnari</name>
    <name type="common">Mackerel icefish</name>
    <dbReference type="NCBI Taxonomy" id="52237"/>
    <lineage>
        <taxon>Eukaryota</taxon>
        <taxon>Metazoa</taxon>
        <taxon>Chordata</taxon>
        <taxon>Craniata</taxon>
        <taxon>Vertebrata</taxon>
        <taxon>Euteleostomi</taxon>
        <taxon>Actinopterygii</taxon>
        <taxon>Neopterygii</taxon>
        <taxon>Teleostei</taxon>
        <taxon>Neoteleostei</taxon>
        <taxon>Acanthomorphata</taxon>
        <taxon>Eupercaria</taxon>
        <taxon>Perciformes</taxon>
        <taxon>Notothenioidei</taxon>
        <taxon>Channichthyidae</taxon>
        <taxon>Champsocephalus</taxon>
    </lineage>
</organism>
<evidence type="ECO:0000256" key="7">
    <source>
        <dbReference type="SAM" id="MobiDB-lite"/>
    </source>
</evidence>
<dbReference type="InterPro" id="IPR009685">
    <property type="entry name" value="MEA1"/>
</dbReference>
<evidence type="ECO:0000256" key="5">
    <source>
        <dbReference type="ARBA" id="ARBA00022782"/>
    </source>
</evidence>
<dbReference type="GO" id="GO:0030154">
    <property type="term" value="P:cell differentiation"/>
    <property type="evidence" value="ECO:0007669"/>
    <property type="project" value="UniProtKB-KW"/>
</dbReference>
<dbReference type="EMBL" id="JAURVH010001529">
    <property type="protein sequence ID" value="KAK5909011.1"/>
    <property type="molecule type" value="Genomic_DNA"/>
</dbReference>
<keyword evidence="3" id="KW-0217">Developmental protein</keyword>
<keyword evidence="5" id="KW-0221">Differentiation</keyword>
<dbReference type="Proteomes" id="UP001331515">
    <property type="component" value="Unassembled WGS sequence"/>
</dbReference>
<evidence type="ECO:0000256" key="6">
    <source>
        <dbReference type="ARBA" id="ARBA00022871"/>
    </source>
</evidence>
<dbReference type="Pfam" id="PF06910">
    <property type="entry name" value="MEA1"/>
    <property type="match status" value="1"/>
</dbReference>
<evidence type="ECO:0000313" key="9">
    <source>
        <dbReference type="Proteomes" id="UP001331515"/>
    </source>
</evidence>
<sequence length="162" mass="17789">MEVWSSAMGPERVLPNSEDDLGGDERPGALLPPLNQEAEGHSLPPEQPGEDGEEEGDAPPLTEQLQQVQLRIQDMGMHLPEAPPSESEDEEEEGASAQRSRASIPMDEDHVELVKRTMASVALPALVVPPWAKEISEDQWKDMVENTLQSHQRNTLTQLSGP</sequence>
<protein>
    <recommendedName>
        <fullName evidence="2">Male-enhanced antigen 1</fullName>
    </recommendedName>
</protein>
<reference evidence="8 9" key="1">
    <citation type="journal article" date="2023" name="Mol. Biol. Evol.">
        <title>Genomics of Secondarily Temperate Adaptation in the Only Non-Antarctic Icefish.</title>
        <authorList>
            <person name="Rivera-Colon A.G."/>
            <person name="Rayamajhi N."/>
            <person name="Minhas B.F."/>
            <person name="Madrigal G."/>
            <person name="Bilyk K.T."/>
            <person name="Yoon V."/>
            <person name="Hune M."/>
            <person name="Gregory S."/>
            <person name="Cheng C.H.C."/>
            <person name="Catchen J.M."/>
        </authorList>
    </citation>
    <scope>NUCLEOTIDE SEQUENCE [LARGE SCALE GENOMIC DNA]</scope>
    <source>
        <tissue evidence="8">White muscle</tissue>
    </source>
</reference>
<keyword evidence="9" id="KW-1185">Reference proteome</keyword>
<dbReference type="AlphaFoldDB" id="A0AAN8CRM1"/>
<comment type="function">
    <text evidence="1">May play an important role in spermatogenesis and/or testis development.</text>
</comment>
<accession>A0AAN8CRM1</accession>
<proteinExistence type="predicted"/>
<keyword evidence="4" id="KW-0597">Phosphoprotein</keyword>